<keyword evidence="2 4" id="KW-0732">Signal</keyword>
<sequence>MSTTRLGLAAMAFGALAFGGAPALAQGVPPGSGKQAFIDALADMEPVQMTFQSVSSPGENSSRSMETYARMIEEWSGGKITVEIVYGSAIIRGNNAPAIADGRLSYGGVISQYDPSNFPIASALVDLSVVSDPRPLYGTLHSYGVMMEASNAIPEAWTEQQDYGIQPLMILMGAPPSGLFCSQPRTGLADLEGARVRSGSVMHAKEVEALGASNVSLPYSEMFEALQRGIADCSLTSLSTAHIAGIVPVAPHYGYPTAESFAVTSLGGGYDLYLWEELPLAARQLLFDLQKDYAEQYMRYNLVNTQRALRVAAENGGGAVPLDPALDERLGAVNEALLAEFAQTARVPDPAGTVERFRAAAAKWTRILDEMGYDEIDPGWEGFVDWYDDETVNFEPFFDRLYQEAMLPHRPK</sequence>
<evidence type="ECO:0000256" key="4">
    <source>
        <dbReference type="SAM" id="SignalP"/>
    </source>
</evidence>
<dbReference type="PANTHER" id="PTHR33376:SF15">
    <property type="entry name" value="BLL6794 PROTEIN"/>
    <property type="match status" value="1"/>
</dbReference>
<dbReference type="EMBL" id="FOQH01000004">
    <property type="protein sequence ID" value="SFI08477.1"/>
    <property type="molecule type" value="Genomic_DNA"/>
</dbReference>
<evidence type="ECO:0000256" key="2">
    <source>
        <dbReference type="ARBA" id="ARBA00022729"/>
    </source>
</evidence>
<accession>A0A1I3FB96</accession>
<dbReference type="AlphaFoldDB" id="A0A1I3FB96"/>
<feature type="signal peptide" evidence="4">
    <location>
        <begin position="1"/>
        <end position="25"/>
    </location>
</feature>
<dbReference type="RefSeq" id="WP_092859471.1">
    <property type="nucleotide sequence ID" value="NZ_FOQH01000004.1"/>
</dbReference>
<dbReference type="GO" id="GO:0042597">
    <property type="term" value="C:periplasmic space"/>
    <property type="evidence" value="ECO:0007669"/>
    <property type="project" value="UniProtKB-SubCell"/>
</dbReference>
<dbReference type="Pfam" id="PF03480">
    <property type="entry name" value="DctP"/>
    <property type="match status" value="1"/>
</dbReference>
<dbReference type="Gene3D" id="3.40.190.170">
    <property type="entry name" value="Bacterial extracellular solute-binding protein, family 7"/>
    <property type="match status" value="1"/>
</dbReference>
<gene>
    <name evidence="5" type="ORF">SAMN05216258_104172</name>
</gene>
<name>A0A1I3FB96_9RHOB</name>
<comment type="subcellular location">
    <subcellularLocation>
        <location evidence="1">Periplasm</location>
    </subcellularLocation>
</comment>
<dbReference type="GO" id="GO:0055085">
    <property type="term" value="P:transmembrane transport"/>
    <property type="evidence" value="ECO:0007669"/>
    <property type="project" value="InterPro"/>
</dbReference>
<evidence type="ECO:0000313" key="6">
    <source>
        <dbReference type="Proteomes" id="UP000199377"/>
    </source>
</evidence>
<protein>
    <submittedName>
        <fullName evidence="5">TRAP-type C4-dicarboxylate transport system, substrate-binding protein</fullName>
    </submittedName>
</protein>
<dbReference type="STRING" id="1114924.SAMN05216258_104172"/>
<dbReference type="InterPro" id="IPR038404">
    <property type="entry name" value="TRAP_DctP_sf"/>
</dbReference>
<dbReference type="InterPro" id="IPR018389">
    <property type="entry name" value="DctP_fam"/>
</dbReference>
<evidence type="ECO:0000256" key="1">
    <source>
        <dbReference type="ARBA" id="ARBA00004418"/>
    </source>
</evidence>
<organism evidence="5 6">
    <name type="scientific">Albimonas pacifica</name>
    <dbReference type="NCBI Taxonomy" id="1114924"/>
    <lineage>
        <taxon>Bacteria</taxon>
        <taxon>Pseudomonadati</taxon>
        <taxon>Pseudomonadota</taxon>
        <taxon>Alphaproteobacteria</taxon>
        <taxon>Rhodobacterales</taxon>
        <taxon>Paracoccaceae</taxon>
        <taxon>Albimonas</taxon>
    </lineage>
</organism>
<evidence type="ECO:0000313" key="5">
    <source>
        <dbReference type="EMBL" id="SFI08477.1"/>
    </source>
</evidence>
<keyword evidence="6" id="KW-1185">Reference proteome</keyword>
<reference evidence="5 6" key="1">
    <citation type="submission" date="2016-10" db="EMBL/GenBank/DDBJ databases">
        <authorList>
            <person name="de Groot N.N."/>
        </authorList>
    </citation>
    <scope>NUCLEOTIDE SEQUENCE [LARGE SCALE GENOMIC DNA]</scope>
    <source>
        <strain evidence="5 6">CGMCC 1.11030</strain>
    </source>
</reference>
<dbReference type="PANTHER" id="PTHR33376">
    <property type="match status" value="1"/>
</dbReference>
<dbReference type="OrthoDB" id="9799287at2"/>
<dbReference type="Proteomes" id="UP000199377">
    <property type="component" value="Unassembled WGS sequence"/>
</dbReference>
<evidence type="ECO:0000256" key="3">
    <source>
        <dbReference type="ARBA" id="ARBA00022764"/>
    </source>
</evidence>
<keyword evidence="3" id="KW-0574">Periplasm</keyword>
<feature type="chain" id="PRO_5011543793" evidence="4">
    <location>
        <begin position="26"/>
        <end position="412"/>
    </location>
</feature>
<proteinExistence type="predicted"/>